<keyword evidence="1" id="KW-0863">Zinc-finger</keyword>
<dbReference type="SUPFAM" id="SSF101898">
    <property type="entry name" value="NHL repeat"/>
    <property type="match status" value="1"/>
</dbReference>
<dbReference type="PROSITE" id="PS50119">
    <property type="entry name" value="ZF_BBOX"/>
    <property type="match status" value="2"/>
</dbReference>
<sequence>MATSEEKQYCDLLTPVVCDECGGQNDVINYCLQCNANICNKCKATHCDIRLHRDHIVLSRTHPEVIKARRSKRIYCPTHTGKEYVSYCTKCKEPCCVECMIVKHDGHKFSDLEKIISQAEIEVDTLVNDMETNIIPLSEDIISKLEGHMSLYKRSLDDLKESAKKKKLHYIEEIDKRYGTFIAEVDMRSTKHQEIIERKKQEMMEILQEIQSATIKGKKAAVDASILQVKEELEEVLSTIPRHIACPGILYFCPSNFQLPTVNDIIGTYTNDSKKVFLNEQHKVLKTIEGYHASAIISTHDGEMWIYNQNESEICIYDENFALKTKIHVAFHCSDMALHGEDGVIIADNFDCRISLISSSNSITDLLETEDRCSCLCLNNKQDIVVVENRECLAMDDDYNEKDNYWKIVVYSFDDFSVQQIVEDDMMFFHGENASQYIKQTVSGEYVVAIENRIEYLSKEFDVIWTYEFEPMYQNTSTLIGGLYCDTENNILVGDRHRNEIVMLNIDGQLVRTVLTKEDGICGLLSMDVDSKGRLWIGQEDNVLIATYST</sequence>
<reference evidence="3" key="1">
    <citation type="submission" date="2019-08" db="EMBL/GenBank/DDBJ databases">
        <title>The improved chromosome-level genome for the pearl oyster Pinctada fucata martensii using PacBio sequencing and Hi-C.</title>
        <authorList>
            <person name="Zheng Z."/>
        </authorList>
    </citation>
    <scope>NUCLEOTIDE SEQUENCE</scope>
    <source>
        <strain evidence="3">ZZ-2019</strain>
        <tissue evidence="3">Adductor muscle</tissue>
    </source>
</reference>
<dbReference type="SUPFAM" id="SSF57845">
    <property type="entry name" value="B-box zinc-binding domain"/>
    <property type="match status" value="1"/>
</dbReference>
<gene>
    <name evidence="3" type="ORF">FSP39_010335</name>
</gene>
<dbReference type="GO" id="GO:0061630">
    <property type="term" value="F:ubiquitin protein ligase activity"/>
    <property type="evidence" value="ECO:0007669"/>
    <property type="project" value="TreeGrafter"/>
</dbReference>
<name>A0AA88XZG1_PINIB</name>
<dbReference type="PANTHER" id="PTHR25462">
    <property type="entry name" value="BONUS, ISOFORM C-RELATED"/>
    <property type="match status" value="1"/>
</dbReference>
<evidence type="ECO:0000259" key="2">
    <source>
        <dbReference type="PROSITE" id="PS50119"/>
    </source>
</evidence>
<feature type="domain" description="B box-type" evidence="2">
    <location>
        <begin position="13"/>
        <end position="60"/>
    </location>
</feature>
<dbReference type="InterPro" id="IPR000315">
    <property type="entry name" value="Znf_B-box"/>
</dbReference>
<dbReference type="GO" id="GO:0008270">
    <property type="term" value="F:zinc ion binding"/>
    <property type="evidence" value="ECO:0007669"/>
    <property type="project" value="UniProtKB-KW"/>
</dbReference>
<dbReference type="InterPro" id="IPR047153">
    <property type="entry name" value="TRIM45/56/19-like"/>
</dbReference>
<dbReference type="CDD" id="cd19757">
    <property type="entry name" value="Bbox1"/>
    <property type="match status" value="1"/>
</dbReference>
<evidence type="ECO:0000313" key="3">
    <source>
        <dbReference type="EMBL" id="KAK3093036.1"/>
    </source>
</evidence>
<comment type="caution">
    <text evidence="3">The sequence shown here is derived from an EMBL/GenBank/DDBJ whole genome shotgun (WGS) entry which is preliminary data.</text>
</comment>
<dbReference type="AlphaFoldDB" id="A0AA88XZG1"/>
<keyword evidence="1" id="KW-0862">Zinc</keyword>
<evidence type="ECO:0000256" key="1">
    <source>
        <dbReference type="PROSITE-ProRule" id="PRU00024"/>
    </source>
</evidence>
<evidence type="ECO:0000313" key="4">
    <source>
        <dbReference type="Proteomes" id="UP001186944"/>
    </source>
</evidence>
<dbReference type="Gene3D" id="3.30.160.60">
    <property type="entry name" value="Classic Zinc Finger"/>
    <property type="match status" value="1"/>
</dbReference>
<proteinExistence type="predicted"/>
<dbReference type="InterPro" id="IPR011042">
    <property type="entry name" value="6-blade_b-propeller_TolB-like"/>
</dbReference>
<dbReference type="PANTHER" id="PTHR25462:SF229">
    <property type="entry name" value="TRANSCRIPTION INTERMEDIARY FACTOR 1-BETA"/>
    <property type="match status" value="1"/>
</dbReference>
<organism evidence="3 4">
    <name type="scientific">Pinctada imbricata</name>
    <name type="common">Atlantic pearl-oyster</name>
    <name type="synonym">Pinctada martensii</name>
    <dbReference type="NCBI Taxonomy" id="66713"/>
    <lineage>
        <taxon>Eukaryota</taxon>
        <taxon>Metazoa</taxon>
        <taxon>Spiralia</taxon>
        <taxon>Lophotrochozoa</taxon>
        <taxon>Mollusca</taxon>
        <taxon>Bivalvia</taxon>
        <taxon>Autobranchia</taxon>
        <taxon>Pteriomorphia</taxon>
        <taxon>Pterioida</taxon>
        <taxon>Pterioidea</taxon>
        <taxon>Pteriidae</taxon>
        <taxon>Pinctada</taxon>
    </lineage>
</organism>
<dbReference type="Pfam" id="PF00643">
    <property type="entry name" value="zf-B_box"/>
    <property type="match status" value="1"/>
</dbReference>
<dbReference type="EMBL" id="VSWD01000009">
    <property type="protein sequence ID" value="KAK3093036.1"/>
    <property type="molecule type" value="Genomic_DNA"/>
</dbReference>
<keyword evidence="4" id="KW-1185">Reference proteome</keyword>
<dbReference type="GO" id="GO:0006513">
    <property type="term" value="P:protein monoubiquitination"/>
    <property type="evidence" value="ECO:0007669"/>
    <property type="project" value="TreeGrafter"/>
</dbReference>
<dbReference type="Proteomes" id="UP001186944">
    <property type="component" value="Unassembled WGS sequence"/>
</dbReference>
<accession>A0AA88XZG1</accession>
<feature type="domain" description="B box-type" evidence="2">
    <location>
        <begin position="71"/>
        <end position="112"/>
    </location>
</feature>
<protein>
    <recommendedName>
        <fullName evidence="2">B box-type domain-containing protein</fullName>
    </recommendedName>
</protein>
<keyword evidence="1" id="KW-0479">Metal-binding</keyword>
<dbReference type="Gene3D" id="2.120.10.30">
    <property type="entry name" value="TolB, C-terminal domain"/>
    <property type="match status" value="1"/>
</dbReference>